<evidence type="ECO:0000256" key="17">
    <source>
        <dbReference type="ARBA" id="ARBA00049443"/>
    </source>
</evidence>
<dbReference type="Pfam" id="PF00743">
    <property type="entry name" value="FMO-like"/>
    <property type="match status" value="1"/>
</dbReference>
<dbReference type="PRINTS" id="PR00370">
    <property type="entry name" value="FMOXYGENASE"/>
</dbReference>
<comment type="catalytic activity">
    <reaction evidence="15">
        <text>hypotaurine + NADPH + O2 + H(+) = taurine + NADP(+) + H2O</text>
        <dbReference type="Rhea" id="RHEA:69819"/>
        <dbReference type="ChEBI" id="CHEBI:15377"/>
        <dbReference type="ChEBI" id="CHEBI:15378"/>
        <dbReference type="ChEBI" id="CHEBI:15379"/>
        <dbReference type="ChEBI" id="CHEBI:57783"/>
        <dbReference type="ChEBI" id="CHEBI:57853"/>
        <dbReference type="ChEBI" id="CHEBI:58349"/>
        <dbReference type="ChEBI" id="CHEBI:507393"/>
        <dbReference type="EC" id="1.14.13.8"/>
    </reaction>
    <physiologicalReaction direction="left-to-right" evidence="15">
        <dbReference type="Rhea" id="RHEA:69820"/>
    </physiologicalReaction>
</comment>
<dbReference type="SUPFAM" id="SSF51905">
    <property type="entry name" value="FAD/NAD(P)-binding domain"/>
    <property type="match status" value="3"/>
</dbReference>
<dbReference type="GO" id="GO:0005789">
    <property type="term" value="C:endoplasmic reticulum membrane"/>
    <property type="evidence" value="ECO:0007669"/>
    <property type="project" value="UniProtKB-SubCell"/>
</dbReference>
<dbReference type="PRINTS" id="PR01121">
    <property type="entry name" value="FMOXYGENASE1"/>
</dbReference>
<reference evidence="20" key="2">
    <citation type="submission" date="2020-06" db="EMBL/GenBank/DDBJ databases">
        <authorList>
            <person name="Sheffer M."/>
        </authorList>
    </citation>
    <scope>NUCLEOTIDE SEQUENCE</scope>
</reference>
<keyword evidence="5" id="KW-0812">Transmembrane</keyword>
<keyword evidence="21" id="KW-1185">Reference proteome</keyword>
<evidence type="ECO:0000256" key="1">
    <source>
        <dbReference type="ARBA" id="ARBA00001974"/>
    </source>
</evidence>
<dbReference type="PIRSF" id="PIRSF000332">
    <property type="entry name" value="FMO"/>
    <property type="match status" value="1"/>
</dbReference>
<dbReference type="InterPro" id="IPR036188">
    <property type="entry name" value="FAD/NAD-bd_sf"/>
</dbReference>
<dbReference type="FunFam" id="3.50.50.60:FF:000159">
    <property type="entry name" value="Dimethylaniline monooxygenase [N-oxide-forming]"/>
    <property type="match status" value="1"/>
</dbReference>
<proteinExistence type="inferred from homology"/>
<evidence type="ECO:0000256" key="19">
    <source>
        <dbReference type="RuleBase" id="RU361177"/>
    </source>
</evidence>
<organism evidence="20 21">
    <name type="scientific">Argiope bruennichi</name>
    <name type="common">Wasp spider</name>
    <name type="synonym">Aranea bruennichi</name>
    <dbReference type="NCBI Taxonomy" id="94029"/>
    <lineage>
        <taxon>Eukaryota</taxon>
        <taxon>Metazoa</taxon>
        <taxon>Ecdysozoa</taxon>
        <taxon>Arthropoda</taxon>
        <taxon>Chelicerata</taxon>
        <taxon>Arachnida</taxon>
        <taxon>Araneae</taxon>
        <taxon>Araneomorphae</taxon>
        <taxon>Entelegynae</taxon>
        <taxon>Araneoidea</taxon>
        <taxon>Araneidae</taxon>
        <taxon>Argiope</taxon>
    </lineage>
</organism>
<dbReference type="InterPro" id="IPR002253">
    <property type="entry name" value="Flavin_mOase_1"/>
</dbReference>
<keyword evidence="7 18" id="KW-0274">FAD</keyword>
<evidence type="ECO:0000256" key="5">
    <source>
        <dbReference type="ARBA" id="ARBA00022692"/>
    </source>
</evidence>
<comment type="catalytic activity">
    <reaction evidence="17">
        <text>N,N-dimethylaniline + NADPH + O2 + H(+) = N,N-dimethylaniline N-oxide + NADP(+) + H2O</text>
        <dbReference type="Rhea" id="RHEA:24468"/>
        <dbReference type="ChEBI" id="CHEBI:15377"/>
        <dbReference type="ChEBI" id="CHEBI:15378"/>
        <dbReference type="ChEBI" id="CHEBI:15379"/>
        <dbReference type="ChEBI" id="CHEBI:16269"/>
        <dbReference type="ChEBI" id="CHEBI:17735"/>
        <dbReference type="ChEBI" id="CHEBI:57783"/>
        <dbReference type="ChEBI" id="CHEBI:58349"/>
        <dbReference type="EC" id="1.14.13.8"/>
    </reaction>
    <physiologicalReaction direction="left-to-right" evidence="17">
        <dbReference type="Rhea" id="RHEA:24469"/>
    </physiologicalReaction>
</comment>
<keyword evidence="6 18" id="KW-0256">Endoplasmic reticulum</keyword>
<keyword evidence="12 18" id="KW-0472">Membrane</keyword>
<comment type="similarity">
    <text evidence="3 18 19">Belongs to the FMO family.</text>
</comment>
<reference evidence="20" key="1">
    <citation type="journal article" date="2020" name="bioRxiv">
        <title>Chromosome-level reference genome of the European wasp spider Argiope bruennichi: a resource for studies on range expansion and evolutionary adaptation.</title>
        <authorList>
            <person name="Sheffer M.M."/>
            <person name="Hoppe A."/>
            <person name="Krehenwinkel H."/>
            <person name="Uhl G."/>
            <person name="Kuss A.W."/>
            <person name="Jensen L."/>
            <person name="Jensen C."/>
            <person name="Gillespie R.G."/>
            <person name="Hoff K.J."/>
            <person name="Prost S."/>
        </authorList>
    </citation>
    <scope>NUCLEOTIDE SEQUENCE</scope>
</reference>
<dbReference type="EMBL" id="JABXBU010001863">
    <property type="protein sequence ID" value="KAF8781436.1"/>
    <property type="molecule type" value="Genomic_DNA"/>
</dbReference>
<evidence type="ECO:0000256" key="3">
    <source>
        <dbReference type="ARBA" id="ARBA00009183"/>
    </source>
</evidence>
<dbReference type="GO" id="GO:0050661">
    <property type="term" value="F:NADP binding"/>
    <property type="evidence" value="ECO:0007669"/>
    <property type="project" value="InterPro"/>
</dbReference>
<protein>
    <recommendedName>
        <fullName evidence="19">Flavin-containing monooxygenase</fullName>
        <ecNumber evidence="19">1.-.-.-</ecNumber>
    </recommendedName>
</protein>
<evidence type="ECO:0000313" key="21">
    <source>
        <dbReference type="Proteomes" id="UP000807504"/>
    </source>
</evidence>
<evidence type="ECO:0000256" key="9">
    <source>
        <dbReference type="ARBA" id="ARBA00022989"/>
    </source>
</evidence>
<comment type="cofactor">
    <cofactor evidence="1 18 19">
        <name>FAD</name>
        <dbReference type="ChEBI" id="CHEBI:57692"/>
    </cofactor>
</comment>
<comment type="catalytic activity">
    <reaction evidence="14">
        <text>hypotaurine + NADH + O2 + H(+) = taurine + NAD(+) + H2O</text>
        <dbReference type="Rhea" id="RHEA:74111"/>
        <dbReference type="ChEBI" id="CHEBI:15377"/>
        <dbReference type="ChEBI" id="CHEBI:15378"/>
        <dbReference type="ChEBI" id="CHEBI:15379"/>
        <dbReference type="ChEBI" id="CHEBI:57540"/>
        <dbReference type="ChEBI" id="CHEBI:57853"/>
        <dbReference type="ChEBI" id="CHEBI:57945"/>
        <dbReference type="ChEBI" id="CHEBI:507393"/>
        <dbReference type="EC" id="1.14.13.8"/>
    </reaction>
    <physiologicalReaction direction="left-to-right" evidence="14">
        <dbReference type="Rhea" id="RHEA:74112"/>
    </physiologicalReaction>
</comment>
<sequence>MAGIKKRIAVLGGGIAGIYSIICLNEEGIFEPICFEKTDKPFGTWCYREEVIDGVSCTMSTTIINHSKEMGASSKFPPPKEFNNFMKHSELYQYFTNVGEATGALKHVRYNMEIVNVRRADDYDETGRWVVTVKNTVTGEESTDIYDGVLVCTGQFTKKVMPTYNGQDFFKGEISHTHSLRGIEKYRNKRVIVVGMGCSGLDAAVEISNIAKQVYLSTRSGAHVIQRVGPHGYPFDYHLVRRCIFLLFDILPSNAVSWLFESLFMDPQFNHNLYAIRPKYHILSKDPVINDHLASKLLSGSVIQKPDIHCFTEDGVIFEGDTEVTKADAVIMATGYVSKFPFLEDGTVIQKKGRIDLYKCVFPAQLKHGTLAVIASVLPFGPGFPVGELQIRWAVQVLAGKCKLPPPEVMLKEAKDRYDKNLKRYAPSEKMSLRIDYIQYCDDIASEIGAKPNLVKILFTDTRLFFKLFFGPHLPYQYRLQGPHSWDGARDAIMTAEERIFYPLTKGASRTDGENMLLKPILKILRSIFY</sequence>
<evidence type="ECO:0000256" key="8">
    <source>
        <dbReference type="ARBA" id="ARBA00022857"/>
    </source>
</evidence>
<dbReference type="GO" id="GO:0034899">
    <property type="term" value="F:trimethylamine monooxygenase activity"/>
    <property type="evidence" value="ECO:0007669"/>
    <property type="project" value="UniProtKB-EC"/>
</dbReference>
<evidence type="ECO:0000256" key="4">
    <source>
        <dbReference type="ARBA" id="ARBA00022630"/>
    </source>
</evidence>
<comment type="caution">
    <text evidence="20">The sequence shown here is derived from an EMBL/GenBank/DDBJ whole genome shotgun (WGS) entry which is preliminary data.</text>
</comment>
<dbReference type="InterPro" id="IPR020946">
    <property type="entry name" value="Flavin_mOase-like"/>
</dbReference>
<dbReference type="Gene3D" id="3.50.50.60">
    <property type="entry name" value="FAD/NAD(P)-binding domain"/>
    <property type="match status" value="1"/>
</dbReference>
<evidence type="ECO:0000256" key="12">
    <source>
        <dbReference type="ARBA" id="ARBA00023136"/>
    </source>
</evidence>
<dbReference type="EC" id="1.-.-.-" evidence="19"/>
<dbReference type="InterPro" id="IPR050346">
    <property type="entry name" value="FMO-like"/>
</dbReference>
<dbReference type="AlphaFoldDB" id="A0A8T0ET28"/>
<accession>A0A8T0ET28</accession>
<dbReference type="Proteomes" id="UP000807504">
    <property type="component" value="Unassembled WGS sequence"/>
</dbReference>
<evidence type="ECO:0000256" key="15">
    <source>
        <dbReference type="ARBA" id="ARBA00048041"/>
    </source>
</evidence>
<gene>
    <name evidence="20" type="ORF">HNY73_011830</name>
</gene>
<comment type="subcellular location">
    <subcellularLocation>
        <location evidence="2">Endoplasmic reticulum membrane</location>
        <topology evidence="2">Single-pass membrane protein</topology>
    </subcellularLocation>
</comment>
<evidence type="ECO:0000256" key="14">
    <source>
        <dbReference type="ARBA" id="ARBA00047338"/>
    </source>
</evidence>
<name>A0A8T0ET28_ARGBR</name>
<evidence type="ECO:0000256" key="6">
    <source>
        <dbReference type="ARBA" id="ARBA00022824"/>
    </source>
</evidence>
<dbReference type="InterPro" id="IPR000960">
    <property type="entry name" value="Flavin_mOase"/>
</dbReference>
<evidence type="ECO:0000256" key="10">
    <source>
        <dbReference type="ARBA" id="ARBA00023002"/>
    </source>
</evidence>
<comment type="function">
    <text evidence="13">Broad spectrum monooxygenase that catalyzes the oxygenation of a wide variety of nitrogen- and sulfur-containing compounds including xenobiotics. Catalyzes the S-oxygenation of hypotaurine to produce taurine, an organic osmolyte involved in cell volume regulation as well as a variety of cytoprotective and developmental processes. In vitro, catalyzes the N-oxygenation of trimethylamine (TMA) to produce trimethylamine N-oxide (TMAO) and could therefore participate to the detoxification of this compound that is generated by the action of gut microbiota from dietary precursors such as choline, choline containing compounds, betaine or L-carnitine.</text>
</comment>
<keyword evidence="11 18" id="KW-0503">Monooxygenase</keyword>
<evidence type="ECO:0000256" key="7">
    <source>
        <dbReference type="ARBA" id="ARBA00022827"/>
    </source>
</evidence>
<dbReference type="GO" id="GO:0050660">
    <property type="term" value="F:flavin adenine dinucleotide binding"/>
    <property type="evidence" value="ECO:0007669"/>
    <property type="project" value="InterPro"/>
</dbReference>
<comment type="catalytic activity">
    <reaction evidence="16">
        <text>trimethylamine + NADPH + O2 = trimethylamine N-oxide + NADP(+) + H2O</text>
        <dbReference type="Rhea" id="RHEA:31979"/>
        <dbReference type="ChEBI" id="CHEBI:15377"/>
        <dbReference type="ChEBI" id="CHEBI:15379"/>
        <dbReference type="ChEBI" id="CHEBI:15724"/>
        <dbReference type="ChEBI" id="CHEBI:57783"/>
        <dbReference type="ChEBI" id="CHEBI:58349"/>
        <dbReference type="ChEBI" id="CHEBI:58389"/>
        <dbReference type="EC" id="1.14.13.148"/>
    </reaction>
    <physiologicalReaction direction="left-to-right" evidence="16">
        <dbReference type="Rhea" id="RHEA:31980"/>
    </physiologicalReaction>
</comment>
<keyword evidence="4 18" id="KW-0285">Flavoprotein</keyword>
<dbReference type="GO" id="GO:0004499">
    <property type="term" value="F:N,N-dimethylaniline monooxygenase activity"/>
    <property type="evidence" value="ECO:0007669"/>
    <property type="project" value="UniProtKB-UniRule"/>
</dbReference>
<dbReference type="PANTHER" id="PTHR23023">
    <property type="entry name" value="DIMETHYLANILINE MONOOXYGENASE"/>
    <property type="match status" value="1"/>
</dbReference>
<evidence type="ECO:0000256" key="2">
    <source>
        <dbReference type="ARBA" id="ARBA00004389"/>
    </source>
</evidence>
<evidence type="ECO:0000256" key="16">
    <source>
        <dbReference type="ARBA" id="ARBA00048088"/>
    </source>
</evidence>
<evidence type="ECO:0000256" key="13">
    <source>
        <dbReference type="ARBA" id="ARBA00045957"/>
    </source>
</evidence>
<evidence type="ECO:0000256" key="11">
    <source>
        <dbReference type="ARBA" id="ARBA00023033"/>
    </source>
</evidence>
<evidence type="ECO:0000256" key="18">
    <source>
        <dbReference type="PIRNR" id="PIRNR000332"/>
    </source>
</evidence>
<keyword evidence="9" id="KW-1133">Transmembrane helix</keyword>
<keyword evidence="8 18" id="KW-0521">NADP</keyword>
<evidence type="ECO:0000313" key="20">
    <source>
        <dbReference type="EMBL" id="KAF8781436.1"/>
    </source>
</evidence>
<keyword evidence="10 18" id="KW-0560">Oxidoreductase</keyword>